<keyword evidence="2 5" id="KW-0812">Transmembrane</keyword>
<evidence type="ECO:0000259" key="6">
    <source>
        <dbReference type="Pfam" id="PF06271"/>
    </source>
</evidence>
<dbReference type="PANTHER" id="PTHR38480">
    <property type="entry name" value="SLR0254 PROTEIN"/>
    <property type="match status" value="1"/>
</dbReference>
<evidence type="ECO:0000256" key="5">
    <source>
        <dbReference type="SAM" id="Phobius"/>
    </source>
</evidence>
<dbReference type="AlphaFoldDB" id="A0A397NN91"/>
<dbReference type="OrthoDB" id="9787732at2"/>
<dbReference type="EMBL" id="QXDC01000005">
    <property type="protein sequence ID" value="RIA36727.1"/>
    <property type="molecule type" value="Genomic_DNA"/>
</dbReference>
<evidence type="ECO:0000256" key="1">
    <source>
        <dbReference type="ARBA" id="ARBA00004141"/>
    </source>
</evidence>
<organism evidence="7 8">
    <name type="scientific">Hephaestia caeni</name>
    <dbReference type="NCBI Taxonomy" id="645617"/>
    <lineage>
        <taxon>Bacteria</taxon>
        <taxon>Pseudomonadati</taxon>
        <taxon>Pseudomonadota</taxon>
        <taxon>Alphaproteobacteria</taxon>
        <taxon>Sphingomonadales</taxon>
        <taxon>Sphingomonadaceae</taxon>
        <taxon>Hephaestia</taxon>
    </lineage>
</organism>
<evidence type="ECO:0000313" key="7">
    <source>
        <dbReference type="EMBL" id="RIA36727.1"/>
    </source>
</evidence>
<comment type="subcellular location">
    <subcellularLocation>
        <location evidence="1">Membrane</location>
        <topology evidence="1">Multi-pass membrane protein</topology>
    </subcellularLocation>
</comment>
<sequence>MIWRRKKTTERRAPKSLRRSFVTPEGVDLQLDLGGAGERAGAFLVDLLLILAILIGGTLLLWLIFGNIEESGASAVAILWLLGFFVLRNGWFTLFEMGGRGATPGKRLMGLRVVARDGARLTGGAVIVRNAMREIEIFLPLSFLAFRGSENAADTALTVCALLWSGIFLFFPLFNRDRLRVGDLLAGTWVVHIVRSTLGRDLVAAQINRERWTFSDDALDLYGIYELQTLEDVLRRGETGAIRTVATSIRHKAGLPDHGDDYDFLFDYYAALCARLERDMLLGRRRADKFQAA</sequence>
<evidence type="ECO:0000256" key="4">
    <source>
        <dbReference type="ARBA" id="ARBA00023136"/>
    </source>
</evidence>
<feature type="transmembrane region" description="Helical" evidence="5">
    <location>
        <begin position="152"/>
        <end position="174"/>
    </location>
</feature>
<feature type="transmembrane region" description="Helical" evidence="5">
    <location>
        <begin position="71"/>
        <end position="92"/>
    </location>
</feature>
<feature type="transmembrane region" description="Helical" evidence="5">
    <location>
        <begin position="43"/>
        <end position="65"/>
    </location>
</feature>
<keyword evidence="4 5" id="KW-0472">Membrane</keyword>
<dbReference type="Pfam" id="PF06271">
    <property type="entry name" value="RDD"/>
    <property type="match status" value="1"/>
</dbReference>
<reference evidence="7 8" key="1">
    <citation type="submission" date="2018-08" db="EMBL/GenBank/DDBJ databases">
        <title>Genomic Encyclopedia of Type Strains, Phase IV (KMG-IV): sequencing the most valuable type-strain genomes for metagenomic binning, comparative biology and taxonomic classification.</title>
        <authorList>
            <person name="Goeker M."/>
        </authorList>
    </citation>
    <scope>NUCLEOTIDE SEQUENCE [LARGE SCALE GENOMIC DNA]</scope>
    <source>
        <strain evidence="7 8">DSM 25527</strain>
    </source>
</reference>
<dbReference type="GO" id="GO:0016020">
    <property type="term" value="C:membrane"/>
    <property type="evidence" value="ECO:0007669"/>
    <property type="project" value="UniProtKB-SubCell"/>
</dbReference>
<dbReference type="Proteomes" id="UP000266568">
    <property type="component" value="Unassembled WGS sequence"/>
</dbReference>
<evidence type="ECO:0000313" key="8">
    <source>
        <dbReference type="Proteomes" id="UP000266568"/>
    </source>
</evidence>
<dbReference type="InterPro" id="IPR010432">
    <property type="entry name" value="RDD"/>
</dbReference>
<keyword evidence="8" id="KW-1185">Reference proteome</keyword>
<evidence type="ECO:0000256" key="2">
    <source>
        <dbReference type="ARBA" id="ARBA00022692"/>
    </source>
</evidence>
<dbReference type="RefSeq" id="WP_119037437.1">
    <property type="nucleotide sequence ID" value="NZ_QXDC01000005.1"/>
</dbReference>
<accession>A0A397NN91</accession>
<evidence type="ECO:0000256" key="3">
    <source>
        <dbReference type="ARBA" id="ARBA00022989"/>
    </source>
</evidence>
<keyword evidence="3 5" id="KW-1133">Transmembrane helix</keyword>
<proteinExistence type="predicted"/>
<dbReference type="PANTHER" id="PTHR38480:SF1">
    <property type="entry name" value="SLR0254 PROTEIN"/>
    <property type="match status" value="1"/>
</dbReference>
<name>A0A397NN91_9SPHN</name>
<feature type="domain" description="RDD" evidence="6">
    <location>
        <begin position="34"/>
        <end position="187"/>
    </location>
</feature>
<comment type="caution">
    <text evidence="7">The sequence shown here is derived from an EMBL/GenBank/DDBJ whole genome shotgun (WGS) entry which is preliminary data.</text>
</comment>
<protein>
    <submittedName>
        <fullName evidence="7">Putative RDD family membrane protein YckC</fullName>
    </submittedName>
</protein>
<gene>
    <name evidence="7" type="ORF">DFR49_4012</name>
</gene>